<reference evidence="2" key="1">
    <citation type="journal article" date="2019" name="Int. J. Syst. Evol. Microbiol.">
        <title>The Global Catalogue of Microorganisms (GCM) 10K type strain sequencing project: providing services to taxonomists for standard genome sequencing and annotation.</title>
        <authorList>
            <consortium name="The Broad Institute Genomics Platform"/>
            <consortium name="The Broad Institute Genome Sequencing Center for Infectious Disease"/>
            <person name="Wu L."/>
            <person name="Ma J."/>
        </authorList>
    </citation>
    <scope>NUCLEOTIDE SEQUENCE [LARGE SCALE GENOMIC DNA]</scope>
    <source>
        <strain evidence="2">IBRC-M 10703</strain>
    </source>
</reference>
<dbReference type="Pfam" id="PF08282">
    <property type="entry name" value="Hydrolase_3"/>
    <property type="match status" value="1"/>
</dbReference>
<dbReference type="RefSeq" id="WP_379497651.1">
    <property type="nucleotide sequence ID" value="NZ_JBHSAO010000011.1"/>
</dbReference>
<dbReference type="InterPro" id="IPR023214">
    <property type="entry name" value="HAD_sf"/>
</dbReference>
<dbReference type="EC" id="3.1.3.-" evidence="1"/>
<evidence type="ECO:0000313" key="1">
    <source>
        <dbReference type="EMBL" id="MFC4025160.1"/>
    </source>
</evidence>
<dbReference type="GO" id="GO:0016787">
    <property type="term" value="F:hydrolase activity"/>
    <property type="evidence" value="ECO:0007669"/>
    <property type="project" value="UniProtKB-KW"/>
</dbReference>
<dbReference type="Gene3D" id="3.40.50.1000">
    <property type="entry name" value="HAD superfamily/HAD-like"/>
    <property type="match status" value="1"/>
</dbReference>
<dbReference type="PANTHER" id="PTHR10000">
    <property type="entry name" value="PHOSPHOSERINE PHOSPHATASE"/>
    <property type="match status" value="1"/>
</dbReference>
<dbReference type="PROSITE" id="PS01228">
    <property type="entry name" value="COF_1"/>
    <property type="match status" value="1"/>
</dbReference>
<dbReference type="Proteomes" id="UP001595772">
    <property type="component" value="Unassembled WGS sequence"/>
</dbReference>
<organism evidence="1 2">
    <name type="scientific">Oceanobacillus longus</name>
    <dbReference type="NCBI Taxonomy" id="930120"/>
    <lineage>
        <taxon>Bacteria</taxon>
        <taxon>Bacillati</taxon>
        <taxon>Bacillota</taxon>
        <taxon>Bacilli</taxon>
        <taxon>Bacillales</taxon>
        <taxon>Bacillaceae</taxon>
        <taxon>Oceanobacillus</taxon>
    </lineage>
</organism>
<accession>A0ABV8GZ26</accession>
<protein>
    <submittedName>
        <fullName evidence="1">HAD family hydrolase</fullName>
        <ecNumber evidence="1">3.-.-.-</ecNumber>
        <ecNumber evidence="1">3.1.3.-</ecNumber>
    </submittedName>
</protein>
<proteinExistence type="predicted"/>
<dbReference type="Gene3D" id="3.30.1240.10">
    <property type="match status" value="1"/>
</dbReference>
<dbReference type="SFLD" id="SFLDG01140">
    <property type="entry name" value="C2.B:_Phosphomannomutase_and_P"/>
    <property type="match status" value="1"/>
</dbReference>
<evidence type="ECO:0000313" key="2">
    <source>
        <dbReference type="Proteomes" id="UP001595772"/>
    </source>
</evidence>
<dbReference type="InterPro" id="IPR006379">
    <property type="entry name" value="HAD-SF_hydro_IIB"/>
</dbReference>
<dbReference type="InterPro" id="IPR036412">
    <property type="entry name" value="HAD-like_sf"/>
</dbReference>
<keyword evidence="1" id="KW-0378">Hydrolase</keyword>
<dbReference type="SFLD" id="SFLDS00003">
    <property type="entry name" value="Haloacid_Dehalogenase"/>
    <property type="match status" value="1"/>
</dbReference>
<dbReference type="InterPro" id="IPR000150">
    <property type="entry name" value="Cof"/>
</dbReference>
<name>A0ABV8GZ26_9BACI</name>
<gene>
    <name evidence="1" type="ORF">ACFOUV_15300</name>
</gene>
<keyword evidence="2" id="KW-1185">Reference proteome</keyword>
<dbReference type="PANTHER" id="PTHR10000:SF55">
    <property type="entry name" value="5-AMINO-6-(5-PHOSPHO-D-RIBITYLAMINO)URACIL PHOSPHATASE YCSE"/>
    <property type="match status" value="1"/>
</dbReference>
<comment type="caution">
    <text evidence="1">The sequence shown here is derived from an EMBL/GenBank/DDBJ whole genome shotgun (WGS) entry which is preliminary data.</text>
</comment>
<sequence>MNIKAIALDMDGTLLNDENKVDEHLVKLIGKIRSRDIRVFIATGRTKLEINDVLPDDLHVDGFVTANGMSCYTNTKAIVQHTLQAELLKDVVSRAREKNLYYEIHPKDGIRFAKAEDRAYLEAEVNKTRPDTLLNNEYKARQDAIRENINWVENLTFENIVKVYFFSMNPESIDDWKNTLYQIKKQTDFSLSSSSLHNVEIMVSNVSKATALNMLLQEYDISNENLMVVGDGENDLPMFELAAYSVAMQNAEEVVKEKADEVTIYTYRENGLYEYLARKFKEKA</sequence>
<dbReference type="SUPFAM" id="SSF56784">
    <property type="entry name" value="HAD-like"/>
    <property type="match status" value="1"/>
</dbReference>
<dbReference type="EMBL" id="JBHSAO010000011">
    <property type="protein sequence ID" value="MFC4025160.1"/>
    <property type="molecule type" value="Genomic_DNA"/>
</dbReference>
<dbReference type="NCBIfam" id="TIGR01484">
    <property type="entry name" value="HAD-SF-IIB"/>
    <property type="match status" value="1"/>
</dbReference>
<dbReference type="NCBIfam" id="TIGR00099">
    <property type="entry name" value="Cof-subfamily"/>
    <property type="match status" value="1"/>
</dbReference>
<dbReference type="PROSITE" id="PS01229">
    <property type="entry name" value="COF_2"/>
    <property type="match status" value="1"/>
</dbReference>
<dbReference type="EC" id="3.-.-.-" evidence="1"/>